<keyword evidence="3" id="KW-1185">Reference proteome</keyword>
<name>A0A366CWH9_9GAMM</name>
<feature type="domain" description="YdhG-like" evidence="1">
    <location>
        <begin position="17"/>
        <end position="120"/>
    </location>
</feature>
<accession>A0A366CWH9</accession>
<dbReference type="RefSeq" id="WP_113874880.1">
    <property type="nucleotide sequence ID" value="NZ_QNRF01000006.1"/>
</dbReference>
<reference evidence="2 3" key="1">
    <citation type="submission" date="2018-06" db="EMBL/GenBank/DDBJ databases">
        <title>Genomic Encyclopedia of Type Strains, Phase III (KMG-III): the genomes of soil and plant-associated and newly described type strains.</title>
        <authorList>
            <person name="Whitman W."/>
        </authorList>
    </citation>
    <scope>NUCLEOTIDE SEQUENCE [LARGE SCALE GENOMIC DNA]</scope>
    <source>
        <strain evidence="2 3">CECT 7732</strain>
    </source>
</reference>
<sequence length="134" mass="15452">MQSDIENTFDAYPADARQRLYEIRNLIFETADELNLGTITEELKWGEASYSSKIGSPIRIDWKAKQPNLVSLFVHCQTQLMETYKELYADHLNFVGKREIQLPLSDPMPLIELRSCIAMALQYHKLKHLPLLGA</sequence>
<protein>
    <submittedName>
        <fullName evidence="2">Uncharacterized protein DUF1801</fullName>
    </submittedName>
</protein>
<comment type="caution">
    <text evidence="2">The sequence shown here is derived from an EMBL/GenBank/DDBJ whole genome shotgun (WGS) entry which is preliminary data.</text>
</comment>
<organism evidence="2 3">
    <name type="scientific">Marinomonas aquiplantarum</name>
    <dbReference type="NCBI Taxonomy" id="491951"/>
    <lineage>
        <taxon>Bacteria</taxon>
        <taxon>Pseudomonadati</taxon>
        <taxon>Pseudomonadota</taxon>
        <taxon>Gammaproteobacteria</taxon>
        <taxon>Oceanospirillales</taxon>
        <taxon>Oceanospirillaceae</taxon>
        <taxon>Marinomonas</taxon>
    </lineage>
</organism>
<dbReference type="Pfam" id="PF08818">
    <property type="entry name" value="DUF1801"/>
    <property type="match status" value="1"/>
</dbReference>
<dbReference type="SUPFAM" id="SSF159888">
    <property type="entry name" value="YdhG-like"/>
    <property type="match status" value="1"/>
</dbReference>
<evidence type="ECO:0000259" key="1">
    <source>
        <dbReference type="Pfam" id="PF08818"/>
    </source>
</evidence>
<proteinExistence type="predicted"/>
<dbReference type="InterPro" id="IPR014922">
    <property type="entry name" value="YdhG-like"/>
</dbReference>
<dbReference type="AlphaFoldDB" id="A0A366CWH9"/>
<evidence type="ECO:0000313" key="3">
    <source>
        <dbReference type="Proteomes" id="UP000252086"/>
    </source>
</evidence>
<dbReference type="Proteomes" id="UP000252086">
    <property type="component" value="Unassembled WGS sequence"/>
</dbReference>
<evidence type="ECO:0000313" key="2">
    <source>
        <dbReference type="EMBL" id="RBO82192.1"/>
    </source>
</evidence>
<dbReference type="OrthoDB" id="328972at2"/>
<dbReference type="EMBL" id="QNRF01000006">
    <property type="protein sequence ID" value="RBO82192.1"/>
    <property type="molecule type" value="Genomic_DNA"/>
</dbReference>
<gene>
    <name evidence="2" type="ORF">DFP76_10620</name>
</gene>